<name>A0ACA9R0F6_9GLOM</name>
<comment type="caution">
    <text evidence="1">The sequence shown here is derived from an EMBL/GenBank/DDBJ whole genome shotgun (WGS) entry which is preliminary data.</text>
</comment>
<dbReference type="Proteomes" id="UP000789525">
    <property type="component" value="Unassembled WGS sequence"/>
</dbReference>
<keyword evidence="2" id="KW-1185">Reference proteome</keyword>
<reference evidence="1" key="1">
    <citation type="submission" date="2021-06" db="EMBL/GenBank/DDBJ databases">
        <authorList>
            <person name="Kallberg Y."/>
            <person name="Tangrot J."/>
            <person name="Rosling A."/>
        </authorList>
    </citation>
    <scope>NUCLEOTIDE SEQUENCE</scope>
    <source>
        <strain evidence="1">CL356</strain>
    </source>
</reference>
<protein>
    <submittedName>
        <fullName evidence="1">6596_t:CDS:1</fullName>
    </submittedName>
</protein>
<gene>
    <name evidence="1" type="ORF">ACOLOM_LOCUS13834</name>
</gene>
<feature type="non-terminal residue" evidence="1">
    <location>
        <position position="1"/>
    </location>
</feature>
<evidence type="ECO:0000313" key="1">
    <source>
        <dbReference type="EMBL" id="CAG8771677.1"/>
    </source>
</evidence>
<proteinExistence type="predicted"/>
<accession>A0ACA9R0F6</accession>
<sequence length="77" mass="9101">IKDANNKLKKANDHIEGMTKYHIMREKEKSSKHSVEIQLLQEDLKILSRKLKEANAQLTECRIKQTSLQQEQEVRKE</sequence>
<dbReference type="EMBL" id="CAJVPT010065318">
    <property type="protein sequence ID" value="CAG8771677.1"/>
    <property type="molecule type" value="Genomic_DNA"/>
</dbReference>
<organism evidence="1 2">
    <name type="scientific">Acaulospora colombiana</name>
    <dbReference type="NCBI Taxonomy" id="27376"/>
    <lineage>
        <taxon>Eukaryota</taxon>
        <taxon>Fungi</taxon>
        <taxon>Fungi incertae sedis</taxon>
        <taxon>Mucoromycota</taxon>
        <taxon>Glomeromycotina</taxon>
        <taxon>Glomeromycetes</taxon>
        <taxon>Diversisporales</taxon>
        <taxon>Acaulosporaceae</taxon>
        <taxon>Acaulospora</taxon>
    </lineage>
</organism>
<evidence type="ECO:0000313" key="2">
    <source>
        <dbReference type="Proteomes" id="UP000789525"/>
    </source>
</evidence>
<feature type="non-terminal residue" evidence="1">
    <location>
        <position position="77"/>
    </location>
</feature>